<dbReference type="EMBL" id="VSSQ01018445">
    <property type="protein sequence ID" value="MPM61626.1"/>
    <property type="molecule type" value="Genomic_DNA"/>
</dbReference>
<name>A0A645B999_9ZZZZ</name>
<dbReference type="InterPro" id="IPR019734">
    <property type="entry name" value="TPR_rpt"/>
</dbReference>
<sequence>MCKYNELDYEEALLYYNRAKLTAAASKDIEVETNATFNMALCYSRLEMANEAMENIDLYLLKIQGREDYNEKYIIANILKANCLESKGMLQEAINILENLVQGFEGIKKIDEAVIYNNIGVFYLEKDELDESLKAFSKSETIRMEYDEEYLSHTIIDKSRVYIKRGLYTEAIILLKLGVDLATRYNDNNYLLRGYYLLIDIYEKLDKHKDVEDIYFKIISIVEKVNNSCEKMKVYLGLTEYYIKQNNMEKALKYLEESKKNNRCS</sequence>
<dbReference type="InterPro" id="IPR051476">
    <property type="entry name" value="Bac_ResReg_Asp_Phosphatase"/>
</dbReference>
<keyword evidence="4" id="KW-0802">TPR repeat</keyword>
<evidence type="ECO:0000313" key="5">
    <source>
        <dbReference type="EMBL" id="MPM61626.1"/>
    </source>
</evidence>
<dbReference type="AlphaFoldDB" id="A0A645B999"/>
<comment type="caution">
    <text evidence="5">The sequence shown here is derived from an EMBL/GenBank/DDBJ whole genome shotgun (WGS) entry which is preliminary data.</text>
</comment>
<dbReference type="PANTHER" id="PTHR46630:SF1">
    <property type="entry name" value="TETRATRICOPEPTIDE REPEAT PROTEIN 29"/>
    <property type="match status" value="1"/>
</dbReference>
<proteinExistence type="predicted"/>
<dbReference type="GO" id="GO:0003341">
    <property type="term" value="P:cilium movement"/>
    <property type="evidence" value="ECO:0007669"/>
    <property type="project" value="TreeGrafter"/>
</dbReference>
<protein>
    <recommendedName>
        <fullName evidence="6">MalT-like TPR region domain-containing protein</fullName>
    </recommendedName>
</protein>
<dbReference type="PROSITE" id="PS50005">
    <property type="entry name" value="TPR"/>
    <property type="match status" value="1"/>
</dbReference>
<dbReference type="GO" id="GO:0005737">
    <property type="term" value="C:cytoplasm"/>
    <property type="evidence" value="ECO:0007669"/>
    <property type="project" value="UniProtKB-SubCell"/>
</dbReference>
<gene>
    <name evidence="5" type="ORF">SDC9_108486</name>
</gene>
<evidence type="ECO:0000256" key="3">
    <source>
        <dbReference type="ARBA" id="ARBA00022737"/>
    </source>
</evidence>
<dbReference type="PANTHER" id="PTHR46630">
    <property type="entry name" value="TETRATRICOPEPTIDE REPEAT PROTEIN 29"/>
    <property type="match status" value="1"/>
</dbReference>
<evidence type="ECO:0000256" key="2">
    <source>
        <dbReference type="ARBA" id="ARBA00022490"/>
    </source>
</evidence>
<accession>A0A645B999</accession>
<evidence type="ECO:0000256" key="1">
    <source>
        <dbReference type="ARBA" id="ARBA00004496"/>
    </source>
</evidence>
<reference evidence="5" key="1">
    <citation type="submission" date="2019-08" db="EMBL/GenBank/DDBJ databases">
        <authorList>
            <person name="Kucharzyk K."/>
            <person name="Murdoch R.W."/>
            <person name="Higgins S."/>
            <person name="Loffler F."/>
        </authorList>
    </citation>
    <scope>NUCLEOTIDE SEQUENCE</scope>
</reference>
<dbReference type="Gene3D" id="1.25.40.10">
    <property type="entry name" value="Tetratricopeptide repeat domain"/>
    <property type="match status" value="1"/>
</dbReference>
<dbReference type="GO" id="GO:0005929">
    <property type="term" value="C:cilium"/>
    <property type="evidence" value="ECO:0007669"/>
    <property type="project" value="TreeGrafter"/>
</dbReference>
<organism evidence="5">
    <name type="scientific">bioreactor metagenome</name>
    <dbReference type="NCBI Taxonomy" id="1076179"/>
    <lineage>
        <taxon>unclassified sequences</taxon>
        <taxon>metagenomes</taxon>
        <taxon>ecological metagenomes</taxon>
    </lineage>
</organism>
<comment type="subcellular location">
    <subcellularLocation>
        <location evidence="1">Cytoplasm</location>
    </subcellularLocation>
</comment>
<dbReference type="SMART" id="SM00028">
    <property type="entry name" value="TPR"/>
    <property type="match status" value="4"/>
</dbReference>
<keyword evidence="3" id="KW-0677">Repeat</keyword>
<dbReference type="InterPro" id="IPR011990">
    <property type="entry name" value="TPR-like_helical_dom_sf"/>
</dbReference>
<evidence type="ECO:0008006" key="6">
    <source>
        <dbReference type="Google" id="ProtNLM"/>
    </source>
</evidence>
<evidence type="ECO:0000256" key="4">
    <source>
        <dbReference type="ARBA" id="ARBA00022803"/>
    </source>
</evidence>
<dbReference type="SUPFAM" id="SSF48452">
    <property type="entry name" value="TPR-like"/>
    <property type="match status" value="1"/>
</dbReference>
<keyword evidence="2" id="KW-0963">Cytoplasm</keyword>